<accession>A0ABW7SHH0</accession>
<protein>
    <recommendedName>
        <fullName evidence="3">Aminoglycoside phosphotransferase domain-containing protein</fullName>
    </recommendedName>
</protein>
<dbReference type="EMBL" id="JBIRPU010000002">
    <property type="protein sequence ID" value="MFI0792162.1"/>
    <property type="molecule type" value="Genomic_DNA"/>
</dbReference>
<evidence type="ECO:0000313" key="1">
    <source>
        <dbReference type="EMBL" id="MFI0792162.1"/>
    </source>
</evidence>
<gene>
    <name evidence="1" type="ORF">ACH4OY_05575</name>
</gene>
<proteinExistence type="predicted"/>
<dbReference type="Proteomes" id="UP001611075">
    <property type="component" value="Unassembled WGS sequence"/>
</dbReference>
<keyword evidence="2" id="KW-1185">Reference proteome</keyword>
<reference evidence="1 2" key="1">
    <citation type="submission" date="2024-10" db="EMBL/GenBank/DDBJ databases">
        <title>The Natural Products Discovery Center: Release of the First 8490 Sequenced Strains for Exploring Actinobacteria Biosynthetic Diversity.</title>
        <authorList>
            <person name="Kalkreuter E."/>
            <person name="Kautsar S.A."/>
            <person name="Yang D."/>
            <person name="Bader C.D."/>
            <person name="Teijaro C.N."/>
            <person name="Fluegel L."/>
            <person name="Davis C.M."/>
            <person name="Simpson J.R."/>
            <person name="Lauterbach L."/>
            <person name="Steele A.D."/>
            <person name="Gui C."/>
            <person name="Meng S."/>
            <person name="Li G."/>
            <person name="Viehrig K."/>
            <person name="Ye F."/>
            <person name="Su P."/>
            <person name="Kiefer A.F."/>
            <person name="Nichols A."/>
            <person name="Cepeda A.J."/>
            <person name="Yan W."/>
            <person name="Fan B."/>
            <person name="Jiang Y."/>
            <person name="Adhikari A."/>
            <person name="Zheng C.-J."/>
            <person name="Schuster L."/>
            <person name="Cowan T.M."/>
            <person name="Smanski M.J."/>
            <person name="Chevrette M.G."/>
            <person name="De Carvalho L.P.S."/>
            <person name="Shen B."/>
        </authorList>
    </citation>
    <scope>NUCLEOTIDE SEQUENCE [LARGE SCALE GENOMIC DNA]</scope>
    <source>
        <strain evidence="1 2">NPDC021253</strain>
    </source>
</reference>
<evidence type="ECO:0000313" key="2">
    <source>
        <dbReference type="Proteomes" id="UP001611075"/>
    </source>
</evidence>
<dbReference type="SUPFAM" id="SSF56112">
    <property type="entry name" value="Protein kinase-like (PK-like)"/>
    <property type="match status" value="1"/>
</dbReference>
<name>A0ABW7SHH0_9ACTN</name>
<evidence type="ECO:0008006" key="3">
    <source>
        <dbReference type="Google" id="ProtNLM"/>
    </source>
</evidence>
<comment type="caution">
    <text evidence="1">The sequence shown here is derived from an EMBL/GenBank/DDBJ whole genome shotgun (WGS) entry which is preliminary data.</text>
</comment>
<dbReference type="InterPro" id="IPR011009">
    <property type="entry name" value="Kinase-like_dom_sf"/>
</dbReference>
<dbReference type="RefSeq" id="WP_396676779.1">
    <property type="nucleotide sequence ID" value="NZ_JBIRPU010000002.1"/>
</dbReference>
<organism evidence="1 2">
    <name type="scientific">Micromonospora rubida</name>
    <dbReference type="NCBI Taxonomy" id="2697657"/>
    <lineage>
        <taxon>Bacteria</taxon>
        <taxon>Bacillati</taxon>
        <taxon>Actinomycetota</taxon>
        <taxon>Actinomycetes</taxon>
        <taxon>Micromonosporales</taxon>
        <taxon>Micromonosporaceae</taxon>
        <taxon>Micromonospora</taxon>
    </lineage>
</organism>
<sequence>MVFRVPPDGDGRSAYLGELAGLIWPAPAEPELSRGGGKGWVVVPSAARPRLLIPTGSPRAAASAVRHSTEAVGRKARLVRRGLATTFRLGLGPLVFRDRLVVGTAGGTLDAYLAEVLGTRSLVSMHIGPARANRKPVLQLLDPHGRALGYAKLGVDPLTRALVDAEAAALRRLAGLPLGPVTVAGLLHHGEWHGHALMVQEALPVRLPRANPAAAEAAERAAMVTVAGCLGLRRQSYAGSGHAARLADAIDRLGARPEAGRLRTALKAVADADPVVAFGSWHGDWNGGNSAALADGRVLVWDWERFESDVPAGYDALHRAVQTAIGHDGVEPTDAARALIRDAVGTLAPFDPDGRGADLVAVLYLVDLATRYLRDRQAEAGARLGHVDAWLLPAVEEHLARRAR</sequence>